<feature type="compositionally biased region" description="Pro residues" evidence="1">
    <location>
        <begin position="1"/>
        <end position="11"/>
    </location>
</feature>
<dbReference type="EMBL" id="JAWDGP010004526">
    <property type="protein sequence ID" value="KAK3763653.1"/>
    <property type="molecule type" value="Genomic_DNA"/>
</dbReference>
<dbReference type="Proteomes" id="UP001283361">
    <property type="component" value="Unassembled WGS sequence"/>
</dbReference>
<dbReference type="AlphaFoldDB" id="A0AAE0Z6I9"/>
<accession>A0AAE0Z6I9</accession>
<evidence type="ECO:0000256" key="1">
    <source>
        <dbReference type="SAM" id="MobiDB-lite"/>
    </source>
</evidence>
<proteinExistence type="predicted"/>
<sequence length="80" mass="8774">MARPTQLPPCRTPDIRGAAQPYQYKTGVPPRARRTVSYTSRGGRRTTAASSTPAATATFSYLFLCSPLVEHHLQARPSRS</sequence>
<evidence type="ECO:0000313" key="2">
    <source>
        <dbReference type="EMBL" id="KAK3763653.1"/>
    </source>
</evidence>
<comment type="caution">
    <text evidence="2">The sequence shown here is derived from an EMBL/GenBank/DDBJ whole genome shotgun (WGS) entry which is preliminary data.</text>
</comment>
<protein>
    <submittedName>
        <fullName evidence="2">Uncharacterized protein</fullName>
    </submittedName>
</protein>
<evidence type="ECO:0000313" key="3">
    <source>
        <dbReference type="Proteomes" id="UP001283361"/>
    </source>
</evidence>
<gene>
    <name evidence="2" type="ORF">RRG08_056595</name>
</gene>
<reference evidence="2" key="1">
    <citation type="journal article" date="2023" name="G3 (Bethesda)">
        <title>A reference genome for the long-term kleptoplast-retaining sea slug Elysia crispata morphotype clarki.</title>
        <authorList>
            <person name="Eastman K.E."/>
            <person name="Pendleton A.L."/>
            <person name="Shaikh M.A."/>
            <person name="Suttiyut T."/>
            <person name="Ogas R."/>
            <person name="Tomko P."/>
            <person name="Gavelis G."/>
            <person name="Widhalm J.R."/>
            <person name="Wisecaver J.H."/>
        </authorList>
    </citation>
    <scope>NUCLEOTIDE SEQUENCE</scope>
    <source>
        <strain evidence="2">ECLA1</strain>
    </source>
</reference>
<keyword evidence="3" id="KW-1185">Reference proteome</keyword>
<name>A0AAE0Z6I9_9GAST</name>
<feature type="region of interest" description="Disordered" evidence="1">
    <location>
        <begin position="1"/>
        <end position="53"/>
    </location>
</feature>
<organism evidence="2 3">
    <name type="scientific">Elysia crispata</name>
    <name type="common">lettuce slug</name>
    <dbReference type="NCBI Taxonomy" id="231223"/>
    <lineage>
        <taxon>Eukaryota</taxon>
        <taxon>Metazoa</taxon>
        <taxon>Spiralia</taxon>
        <taxon>Lophotrochozoa</taxon>
        <taxon>Mollusca</taxon>
        <taxon>Gastropoda</taxon>
        <taxon>Heterobranchia</taxon>
        <taxon>Euthyneura</taxon>
        <taxon>Panpulmonata</taxon>
        <taxon>Sacoglossa</taxon>
        <taxon>Placobranchoidea</taxon>
        <taxon>Plakobranchidae</taxon>
        <taxon>Elysia</taxon>
    </lineage>
</organism>